<evidence type="ECO:0000259" key="7">
    <source>
        <dbReference type="PROSITE" id="PS50850"/>
    </source>
</evidence>
<evidence type="ECO:0000313" key="8">
    <source>
        <dbReference type="EMBL" id="RKU47816.1"/>
    </source>
</evidence>
<dbReference type="Gene3D" id="1.20.1250.20">
    <property type="entry name" value="MFS general substrate transporter like domains"/>
    <property type="match status" value="2"/>
</dbReference>
<dbReference type="InterPro" id="IPR020846">
    <property type="entry name" value="MFS_dom"/>
</dbReference>
<dbReference type="OrthoDB" id="2428527at2759"/>
<dbReference type="InterPro" id="IPR011701">
    <property type="entry name" value="MFS"/>
</dbReference>
<protein>
    <recommendedName>
        <fullName evidence="7">Major facilitator superfamily (MFS) profile domain-containing protein</fullName>
    </recommendedName>
</protein>
<dbReference type="SUPFAM" id="SSF103473">
    <property type="entry name" value="MFS general substrate transporter"/>
    <property type="match status" value="1"/>
</dbReference>
<evidence type="ECO:0000256" key="4">
    <source>
        <dbReference type="ARBA" id="ARBA00023136"/>
    </source>
</evidence>
<dbReference type="Pfam" id="PF07690">
    <property type="entry name" value="MFS_1"/>
    <property type="match status" value="1"/>
</dbReference>
<accession>A0A420YJ66</accession>
<feature type="compositionally biased region" description="Acidic residues" evidence="5">
    <location>
        <begin position="58"/>
        <end position="67"/>
    </location>
</feature>
<keyword evidence="3 6" id="KW-1133">Transmembrane helix</keyword>
<feature type="transmembrane region" description="Helical" evidence="6">
    <location>
        <begin position="294"/>
        <end position="315"/>
    </location>
</feature>
<comment type="subcellular location">
    <subcellularLocation>
        <location evidence="1">Membrane</location>
        <topology evidence="1">Multi-pass membrane protein</topology>
    </subcellularLocation>
</comment>
<dbReference type="PANTHER" id="PTHR42718:SF1">
    <property type="entry name" value="LOW AFFINITY AMMONIUM TRANSPORTER"/>
    <property type="match status" value="1"/>
</dbReference>
<feature type="domain" description="Major facilitator superfamily (MFS) profile" evidence="7">
    <location>
        <begin position="96"/>
        <end position="558"/>
    </location>
</feature>
<name>A0A420YJ66_9PEZI</name>
<keyword evidence="4 6" id="KW-0472">Membrane</keyword>
<feature type="transmembrane region" description="Helical" evidence="6">
    <location>
        <begin position="133"/>
        <end position="152"/>
    </location>
</feature>
<feature type="transmembrane region" description="Helical" evidence="6">
    <location>
        <begin position="194"/>
        <end position="215"/>
    </location>
</feature>
<dbReference type="Proteomes" id="UP000275385">
    <property type="component" value="Unassembled WGS sequence"/>
</dbReference>
<keyword evidence="9" id="KW-1185">Reference proteome</keyword>
<dbReference type="PANTHER" id="PTHR42718">
    <property type="entry name" value="MAJOR FACILITATOR SUPERFAMILY MULTIDRUG TRANSPORTER MFSC"/>
    <property type="match status" value="1"/>
</dbReference>
<sequence length="577" mass="62368">MTEIRLLSQHIEVAMTLSSTPAEKNDPSAGGKNDVGELERRTRPPTDHSSDDVKSEDADADGDDEQEGHERLQAQPSNADSIWVAEHMGLGREIAFIALVCMAQFTTQFGLGATTNILHIIGETYGITDSGKLSWLVAGYSLTVGTFILFSGRLGDAFGYKKMLLIGYAWFALWTLVTGCSVYSSFVLHVFARVLQGIGPAICLPNALAIFGAAYPPGNRKAMAFSLFGATAPVGSIAGTVYSAGWSYLWWPWAYWSMSIGVTLVAIAAYFVIPTPSQRARREAQHQSWQTRVWELDLPGAVTGITALVLINFAWNQAPITGWDNPACITTLILGFVLIPVFFYIELHVAKKPLLPLEAVNGDVAFVLAIVACGWATFGIWYFYLFQIIQQLRHAPPLLTSAYFSPVVISGVIAAVATGFLLRRLSPPIVMTGALIAFLIGIILIATLPPHQIYWGQMFVCLIVMPFGMDMSFPAATIILSDAVKKEHQGIAASLVNTVVNYGISLGLGFAGTVEVNINPGGTSPEAILKGYRAALYLGIGLSVLGLAISLCFLLKVHWRDPKKKAAEEASSSEMEA</sequence>
<evidence type="ECO:0000313" key="9">
    <source>
        <dbReference type="Proteomes" id="UP000275385"/>
    </source>
</evidence>
<feature type="transmembrane region" description="Helical" evidence="6">
    <location>
        <begin position="94"/>
        <end position="121"/>
    </location>
</feature>
<dbReference type="InterPro" id="IPR036259">
    <property type="entry name" value="MFS_trans_sf"/>
</dbReference>
<feature type="transmembrane region" description="Helical" evidence="6">
    <location>
        <begin position="327"/>
        <end position="347"/>
    </location>
</feature>
<evidence type="ECO:0000256" key="5">
    <source>
        <dbReference type="SAM" id="MobiDB-lite"/>
    </source>
</evidence>
<feature type="transmembrane region" description="Helical" evidence="6">
    <location>
        <begin position="254"/>
        <end position="273"/>
    </location>
</feature>
<reference evidence="8 9" key="1">
    <citation type="submission" date="2018-08" db="EMBL/GenBank/DDBJ databases">
        <title>Draft genome of the lignicolous fungus Coniochaeta pulveracea.</title>
        <authorList>
            <person name="Borstlap C.J."/>
            <person name="De Witt R.N."/>
            <person name="Botha A."/>
            <person name="Volschenk H."/>
        </authorList>
    </citation>
    <scope>NUCLEOTIDE SEQUENCE [LARGE SCALE GENOMIC DNA]</scope>
    <source>
        <strain evidence="8 9">CAB683</strain>
    </source>
</reference>
<dbReference type="CDD" id="cd17476">
    <property type="entry name" value="MFS_Amf1_MDR_like"/>
    <property type="match status" value="1"/>
</dbReference>
<dbReference type="EMBL" id="QVQW01000007">
    <property type="protein sequence ID" value="RKU47816.1"/>
    <property type="molecule type" value="Genomic_DNA"/>
</dbReference>
<dbReference type="GO" id="GO:0016020">
    <property type="term" value="C:membrane"/>
    <property type="evidence" value="ECO:0007669"/>
    <property type="project" value="UniProtKB-SubCell"/>
</dbReference>
<feature type="transmembrane region" description="Helical" evidence="6">
    <location>
        <begin position="454"/>
        <end position="480"/>
    </location>
</feature>
<feature type="transmembrane region" description="Helical" evidence="6">
    <location>
        <begin position="164"/>
        <end position="188"/>
    </location>
</feature>
<organism evidence="8 9">
    <name type="scientific">Coniochaeta pulveracea</name>
    <dbReference type="NCBI Taxonomy" id="177199"/>
    <lineage>
        <taxon>Eukaryota</taxon>
        <taxon>Fungi</taxon>
        <taxon>Dikarya</taxon>
        <taxon>Ascomycota</taxon>
        <taxon>Pezizomycotina</taxon>
        <taxon>Sordariomycetes</taxon>
        <taxon>Sordariomycetidae</taxon>
        <taxon>Coniochaetales</taxon>
        <taxon>Coniochaetaceae</taxon>
        <taxon>Coniochaeta</taxon>
    </lineage>
</organism>
<feature type="transmembrane region" description="Helical" evidence="6">
    <location>
        <begin position="403"/>
        <end position="422"/>
    </location>
</feature>
<feature type="transmembrane region" description="Helical" evidence="6">
    <location>
        <begin position="222"/>
        <end position="242"/>
    </location>
</feature>
<feature type="transmembrane region" description="Helical" evidence="6">
    <location>
        <begin position="429"/>
        <end position="448"/>
    </location>
</feature>
<feature type="transmembrane region" description="Helical" evidence="6">
    <location>
        <begin position="359"/>
        <end position="383"/>
    </location>
</feature>
<dbReference type="GO" id="GO:0022857">
    <property type="term" value="F:transmembrane transporter activity"/>
    <property type="evidence" value="ECO:0007669"/>
    <property type="project" value="InterPro"/>
</dbReference>
<feature type="transmembrane region" description="Helical" evidence="6">
    <location>
        <begin position="534"/>
        <end position="555"/>
    </location>
</feature>
<evidence type="ECO:0000256" key="3">
    <source>
        <dbReference type="ARBA" id="ARBA00022989"/>
    </source>
</evidence>
<evidence type="ECO:0000256" key="2">
    <source>
        <dbReference type="ARBA" id="ARBA00022692"/>
    </source>
</evidence>
<evidence type="ECO:0000256" key="1">
    <source>
        <dbReference type="ARBA" id="ARBA00004141"/>
    </source>
</evidence>
<feature type="transmembrane region" description="Helical" evidence="6">
    <location>
        <begin position="492"/>
        <end position="514"/>
    </location>
</feature>
<feature type="region of interest" description="Disordered" evidence="5">
    <location>
        <begin position="17"/>
        <end position="76"/>
    </location>
</feature>
<feature type="compositionally biased region" description="Basic and acidic residues" evidence="5">
    <location>
        <begin position="34"/>
        <end position="57"/>
    </location>
</feature>
<keyword evidence="2 6" id="KW-0812">Transmembrane</keyword>
<evidence type="ECO:0000256" key="6">
    <source>
        <dbReference type="SAM" id="Phobius"/>
    </source>
</evidence>
<comment type="caution">
    <text evidence="8">The sequence shown here is derived from an EMBL/GenBank/DDBJ whole genome shotgun (WGS) entry which is preliminary data.</text>
</comment>
<gene>
    <name evidence="8" type="ORF">DL546_007668</name>
</gene>
<dbReference type="PROSITE" id="PS50850">
    <property type="entry name" value="MFS"/>
    <property type="match status" value="1"/>
</dbReference>
<proteinExistence type="predicted"/>
<dbReference type="AlphaFoldDB" id="A0A420YJ66"/>